<evidence type="ECO:0000256" key="1">
    <source>
        <dbReference type="ARBA" id="ARBA00004389"/>
    </source>
</evidence>
<evidence type="ECO:0000256" key="8">
    <source>
        <dbReference type="ARBA" id="ARBA00022692"/>
    </source>
</evidence>
<evidence type="ECO:0000256" key="7">
    <source>
        <dbReference type="ARBA" id="ARBA00022679"/>
    </source>
</evidence>
<dbReference type="FunFam" id="3.40.50.2000:FF:000168">
    <property type="entry name" value="Alpha-1,2-mannosyltransferase (Alg11), putative"/>
    <property type="match status" value="1"/>
</dbReference>
<dbReference type="InterPro" id="IPR038013">
    <property type="entry name" value="ALG11"/>
</dbReference>
<dbReference type="OrthoDB" id="2276068at2759"/>
<protein>
    <recommendedName>
        <fullName evidence="5 14">GDP-Man:Man(3)GlcNAc(2)-PP-Dol alpha-1,2-mannosyltransferase</fullName>
        <ecNumber evidence="4 14">2.4.1.131</ecNumber>
    </recommendedName>
</protein>
<dbReference type="InterPro" id="IPR031814">
    <property type="entry name" value="ALG11_N"/>
</dbReference>
<dbReference type="InterPro" id="IPR001296">
    <property type="entry name" value="Glyco_trans_1"/>
</dbReference>
<comment type="pathway">
    <text evidence="2 14">Protein modification; protein glycosylation.</text>
</comment>
<comment type="similarity">
    <text evidence="3 14">Belongs to the glycosyltransferase group 1 family. Glycosyltransferase 4 subfamily.</text>
</comment>
<evidence type="ECO:0000313" key="18">
    <source>
        <dbReference type="Proteomes" id="UP001152607"/>
    </source>
</evidence>
<reference evidence="17" key="1">
    <citation type="submission" date="2023-01" db="EMBL/GenBank/DDBJ databases">
        <authorList>
            <person name="Van Ghelder C."/>
            <person name="Rancurel C."/>
        </authorList>
    </citation>
    <scope>NUCLEOTIDE SEQUENCE</scope>
    <source>
        <strain evidence="17">CNCM I-4278</strain>
    </source>
</reference>
<keyword evidence="6 14" id="KW-0328">Glycosyltransferase</keyword>
<evidence type="ECO:0000256" key="2">
    <source>
        <dbReference type="ARBA" id="ARBA00004922"/>
    </source>
</evidence>
<evidence type="ECO:0000256" key="9">
    <source>
        <dbReference type="ARBA" id="ARBA00022824"/>
    </source>
</evidence>
<keyword evidence="11 14" id="KW-0472">Membrane</keyword>
<evidence type="ECO:0000256" key="10">
    <source>
        <dbReference type="ARBA" id="ARBA00022989"/>
    </source>
</evidence>
<dbReference type="Proteomes" id="UP001152607">
    <property type="component" value="Unassembled WGS sequence"/>
</dbReference>
<comment type="subcellular location">
    <subcellularLocation>
        <location evidence="1">Endoplasmic reticulum membrane</location>
        <topology evidence="1">Single-pass membrane protein</topology>
    </subcellularLocation>
</comment>
<evidence type="ECO:0000256" key="11">
    <source>
        <dbReference type="ARBA" id="ARBA00023136"/>
    </source>
</evidence>
<dbReference type="GO" id="GO:0004377">
    <property type="term" value="F:GDP-Man:Man(3)GlcNAc(2)-PP-Dol alpha-1,2-mannosyltransferase activity"/>
    <property type="evidence" value="ECO:0007669"/>
    <property type="project" value="UniProtKB-UniRule"/>
</dbReference>
<proteinExistence type="inferred from homology"/>
<comment type="caution">
    <text evidence="17">The sequence shown here is derived from an EMBL/GenBank/DDBJ whole genome shotgun (WGS) entry which is preliminary data.</text>
</comment>
<organism evidence="17 18">
    <name type="scientific">Periconia digitata</name>
    <dbReference type="NCBI Taxonomy" id="1303443"/>
    <lineage>
        <taxon>Eukaryota</taxon>
        <taxon>Fungi</taxon>
        <taxon>Dikarya</taxon>
        <taxon>Ascomycota</taxon>
        <taxon>Pezizomycotina</taxon>
        <taxon>Dothideomycetes</taxon>
        <taxon>Pleosporomycetidae</taxon>
        <taxon>Pleosporales</taxon>
        <taxon>Massarineae</taxon>
        <taxon>Periconiaceae</taxon>
        <taxon>Periconia</taxon>
    </lineage>
</organism>
<dbReference type="Pfam" id="PF00534">
    <property type="entry name" value="Glycos_transf_1"/>
    <property type="match status" value="1"/>
</dbReference>
<keyword evidence="18" id="KW-1185">Reference proteome</keyword>
<comment type="function">
    <text evidence="13 14">GDP-Man:Man(3)GlcNAc(2)-PP-Dol alpha-1,2-mannosyltransferase that operates in the biosynthetic pathway of dolichol-linked oligosaccharides, the glycan precursors employed in protein asparagine (N)-glycosylation. The assembly of dolichol-linked oligosaccharides begins on the cytosolic side of the endoplasmic reticulum membrane and finishes in its lumen. The sequential addition of sugars to dolichol pyrophosphate produces dolichol-linked oligosaccharides containing fourteen sugars, including two GlcNAcs, nine mannoses and three glucoses. Once assembled, the oligosaccharide is transferred from the lipid to nascent proteins by oligosaccharyltransferases. Catalyzes, on the cytoplasmic face of the endoplasmic reticulum, the addition of the fourth and fifth mannose residues to the dolichol-linked oligosaccharide chain, to produce Man(5)GlcNAc(2)-PP-dolichol core oligosaccharide.</text>
</comment>
<keyword evidence="7 14" id="KW-0808">Transferase</keyword>
<feature type="domain" description="Glycosyl transferase family 1" evidence="15">
    <location>
        <begin position="412"/>
        <end position="580"/>
    </location>
</feature>
<evidence type="ECO:0000256" key="3">
    <source>
        <dbReference type="ARBA" id="ARBA00009481"/>
    </source>
</evidence>
<evidence type="ECO:0000256" key="13">
    <source>
        <dbReference type="ARBA" id="ARBA00056799"/>
    </source>
</evidence>
<evidence type="ECO:0000256" key="4">
    <source>
        <dbReference type="ARBA" id="ARBA00012645"/>
    </source>
</evidence>
<dbReference type="Pfam" id="PF15924">
    <property type="entry name" value="ALG11_N"/>
    <property type="match status" value="1"/>
</dbReference>
<dbReference type="SUPFAM" id="SSF53756">
    <property type="entry name" value="UDP-Glycosyltransferase/glycogen phosphorylase"/>
    <property type="match status" value="1"/>
</dbReference>
<keyword evidence="10 14" id="KW-1133">Transmembrane helix</keyword>
<keyword evidence="8 14" id="KW-0812">Transmembrane</keyword>
<dbReference type="CDD" id="cd03806">
    <property type="entry name" value="GT4_ALG11-like"/>
    <property type="match status" value="1"/>
</dbReference>
<evidence type="ECO:0000256" key="14">
    <source>
        <dbReference type="RuleBase" id="RU367051"/>
    </source>
</evidence>
<feature type="transmembrane region" description="Helical" evidence="14">
    <location>
        <begin position="73"/>
        <end position="93"/>
    </location>
</feature>
<feature type="domain" description="ALG11 mannosyltransferase N-terminal" evidence="16">
    <location>
        <begin position="171"/>
        <end position="375"/>
    </location>
</feature>
<evidence type="ECO:0000259" key="16">
    <source>
        <dbReference type="Pfam" id="PF15924"/>
    </source>
</evidence>
<dbReference type="AlphaFoldDB" id="A0A9W4UNS7"/>
<gene>
    <name evidence="17" type="ORF">PDIGIT_LOCUS11510</name>
</gene>
<evidence type="ECO:0000256" key="12">
    <source>
        <dbReference type="ARBA" id="ARBA00045065"/>
    </source>
</evidence>
<dbReference type="EMBL" id="CAOQHR010000008">
    <property type="protein sequence ID" value="CAI6338382.1"/>
    <property type="molecule type" value="Genomic_DNA"/>
</dbReference>
<keyword evidence="9 14" id="KW-0256">Endoplasmic reticulum</keyword>
<accession>A0A9W4UNS7</accession>
<sequence length="621" mass="69372">MRDARASSGPFLLFCGSSSPARKEAWTRIQTVGFIIPPHLTNHVTSSNRLSKHFSTSRFSLSSSTRTAVSSSMIFLAAFLALILSIVLSLVFLPRSLRFGGELLGRYLRRASRTRRELLLSRVNTEQRAYEADHKAKRDHGEEDDDWEEVEAYKVGSAENGGKADRDWSGVVGFLHPFCNAGGGGERVLWAAIRATQKRWPEAICVVYTGDHDVNKDDILKRVKDRFNIHLHPPTVHFLYLTTRHYVLSSTWPRFTLLGQSIGSVILAYDAFSLLVPDIFVDTMGYAFSLAFSSLLFPTVPTGAYVHYPTISTDMLSSLDAGGQGINAGTGQGYRGQAKRQYWQLFAKLYCKVGSTIDVVMTNSTWTQTHIKSLWSPYRNRRNSTTTDDIDVVFPPVAVEDVETVIDISPESEKKRGPYIIYIAQFRPEKNHQLIIEAFASFLASNPKLPSYPDEKPKLILIGSVRGADDATRVYNYRLLAHELNIKNQVEFVCDAKWPEMLDWMQRSSVGVNGMWNEHFGIGVVEYQAAGLVSVVNNSGGPKLDIVVKIDGKPTGFHASTAAEYADGFQQALSLSPDETLAMRHRARASAGRFTDQGFADKWLQNMDTLIKLQISRSVRP</sequence>
<evidence type="ECO:0000313" key="17">
    <source>
        <dbReference type="EMBL" id="CAI6338382.1"/>
    </source>
</evidence>
<comment type="catalytic activity">
    <reaction evidence="12 14">
        <text>an alpha-D-Man-(1-&gt;3)-[alpha-D-Man-(1-&gt;6)]-beta-D-Man-(1-&gt;4)-beta-D-GlcNAc-(1-&gt;4)-alpha-D-GlcNAc-diphospho-di-trans,poly-cis-dolichol + 2 GDP-alpha-D-mannose = an alpha-D-Man-(1-&gt;2)-alpha-D-Man-(1-&gt;2)-alpha-D-Man-(1-&gt;3)-[alpha-D-Man-(1-&gt;6)]-beta-D-Man-(1-&gt;4)-beta-D-GlcNAc-(1-&gt;4)-alpha-D-GlcNAc-diphospho-di-trans,poly-cis-dolichol + 2 GDP + 2 H(+)</text>
        <dbReference type="Rhea" id="RHEA:29523"/>
        <dbReference type="Rhea" id="RHEA-COMP:19515"/>
        <dbReference type="Rhea" id="RHEA-COMP:19516"/>
        <dbReference type="ChEBI" id="CHEBI:15378"/>
        <dbReference type="ChEBI" id="CHEBI:57527"/>
        <dbReference type="ChEBI" id="CHEBI:58189"/>
        <dbReference type="ChEBI" id="CHEBI:132511"/>
        <dbReference type="ChEBI" id="CHEBI:132515"/>
        <dbReference type="EC" id="2.4.1.131"/>
    </reaction>
    <physiologicalReaction direction="left-to-right" evidence="12 14">
        <dbReference type="Rhea" id="RHEA:29524"/>
    </physiologicalReaction>
</comment>
<evidence type="ECO:0000256" key="6">
    <source>
        <dbReference type="ARBA" id="ARBA00022676"/>
    </source>
</evidence>
<dbReference type="PANTHER" id="PTHR45919:SF1">
    <property type="entry name" value="GDP-MAN:MAN(3)GLCNAC(2)-PP-DOL ALPHA-1,2-MANNOSYLTRANSFERASE"/>
    <property type="match status" value="1"/>
</dbReference>
<dbReference type="GO" id="GO:0006487">
    <property type="term" value="P:protein N-linked glycosylation"/>
    <property type="evidence" value="ECO:0007669"/>
    <property type="project" value="TreeGrafter"/>
</dbReference>
<dbReference type="EC" id="2.4.1.131" evidence="4 14"/>
<name>A0A9W4UNS7_9PLEO</name>
<dbReference type="PANTHER" id="PTHR45919">
    <property type="entry name" value="GDP-MAN:MAN(3)GLCNAC(2)-PP-DOL ALPHA-1,2-MANNOSYLTRANSFERASE"/>
    <property type="match status" value="1"/>
</dbReference>
<evidence type="ECO:0000259" key="15">
    <source>
        <dbReference type="Pfam" id="PF00534"/>
    </source>
</evidence>
<evidence type="ECO:0000256" key="5">
    <source>
        <dbReference type="ARBA" id="ARBA00022018"/>
    </source>
</evidence>
<dbReference type="Gene3D" id="3.40.50.2000">
    <property type="entry name" value="Glycogen Phosphorylase B"/>
    <property type="match status" value="1"/>
</dbReference>
<dbReference type="GO" id="GO:0005789">
    <property type="term" value="C:endoplasmic reticulum membrane"/>
    <property type="evidence" value="ECO:0007669"/>
    <property type="project" value="UniProtKB-SubCell"/>
</dbReference>